<evidence type="ECO:0000259" key="6">
    <source>
        <dbReference type="PROSITE" id="PS52015"/>
    </source>
</evidence>
<feature type="transmembrane region" description="Helical" evidence="5">
    <location>
        <begin position="43"/>
        <end position="64"/>
    </location>
</feature>
<dbReference type="Pfam" id="PF05569">
    <property type="entry name" value="Peptidase_M56"/>
    <property type="match status" value="1"/>
</dbReference>
<dbReference type="Pfam" id="PF03544">
    <property type="entry name" value="TonB_C"/>
    <property type="match status" value="1"/>
</dbReference>
<dbReference type="PROSITE" id="PS52015">
    <property type="entry name" value="TONB_CTD"/>
    <property type="match status" value="1"/>
</dbReference>
<dbReference type="PANTHER" id="PTHR34978:SF3">
    <property type="entry name" value="SLR0241 PROTEIN"/>
    <property type="match status" value="1"/>
</dbReference>
<dbReference type="SUPFAM" id="SSF74653">
    <property type="entry name" value="TolA/TonB C-terminal domain"/>
    <property type="match status" value="1"/>
</dbReference>
<feature type="transmembrane region" description="Helical" evidence="5">
    <location>
        <begin position="99"/>
        <end position="121"/>
    </location>
</feature>
<feature type="domain" description="TonB C-terminal" evidence="6">
    <location>
        <begin position="326"/>
        <end position="425"/>
    </location>
</feature>
<evidence type="ECO:0000313" key="8">
    <source>
        <dbReference type="Proteomes" id="UP000307749"/>
    </source>
</evidence>
<dbReference type="EMBL" id="MWQO01000007">
    <property type="protein sequence ID" value="THD11742.1"/>
    <property type="molecule type" value="Genomic_DNA"/>
</dbReference>
<keyword evidence="3 5" id="KW-1133">Transmembrane helix</keyword>
<evidence type="ECO:0000256" key="5">
    <source>
        <dbReference type="SAM" id="Phobius"/>
    </source>
</evidence>
<name>A0A4S3KRP3_9GAMM</name>
<accession>A0A4S3KRP3</accession>
<dbReference type="InterPro" id="IPR052173">
    <property type="entry name" value="Beta-lactam_resp_regulator"/>
</dbReference>
<organism evidence="7 8">
    <name type="scientific">Metallibacterium scheffleri</name>
    <dbReference type="NCBI Taxonomy" id="993689"/>
    <lineage>
        <taxon>Bacteria</taxon>
        <taxon>Pseudomonadati</taxon>
        <taxon>Pseudomonadota</taxon>
        <taxon>Gammaproteobacteria</taxon>
        <taxon>Lysobacterales</taxon>
        <taxon>Rhodanobacteraceae</taxon>
        <taxon>Metallibacterium</taxon>
    </lineage>
</organism>
<evidence type="ECO:0000256" key="4">
    <source>
        <dbReference type="ARBA" id="ARBA00023136"/>
    </source>
</evidence>
<dbReference type="GO" id="GO:0055085">
    <property type="term" value="P:transmembrane transport"/>
    <property type="evidence" value="ECO:0007669"/>
    <property type="project" value="InterPro"/>
</dbReference>
<comment type="caution">
    <text evidence="7">The sequence shown here is derived from an EMBL/GenBank/DDBJ whole genome shotgun (WGS) entry which is preliminary data.</text>
</comment>
<dbReference type="InterPro" id="IPR006260">
    <property type="entry name" value="TonB/TolA_C"/>
</dbReference>
<keyword evidence="4 5" id="KW-0472">Membrane</keyword>
<dbReference type="STRING" id="993689.GCA_002077135_01558"/>
<evidence type="ECO:0000256" key="1">
    <source>
        <dbReference type="ARBA" id="ARBA00004167"/>
    </source>
</evidence>
<keyword evidence="2 5" id="KW-0812">Transmembrane</keyword>
<gene>
    <name evidence="7" type="ORF">B1806_02415</name>
</gene>
<dbReference type="OrthoDB" id="1628901at2"/>
<feature type="transmembrane region" description="Helical" evidence="5">
    <location>
        <begin position="6"/>
        <end position="31"/>
    </location>
</feature>
<dbReference type="NCBIfam" id="TIGR01352">
    <property type="entry name" value="tonB_Cterm"/>
    <property type="match status" value="1"/>
</dbReference>
<proteinExistence type="predicted"/>
<dbReference type="PANTHER" id="PTHR34978">
    <property type="entry name" value="POSSIBLE SENSOR-TRANSDUCER PROTEIN BLAR"/>
    <property type="match status" value="1"/>
</dbReference>
<dbReference type="InterPro" id="IPR008756">
    <property type="entry name" value="Peptidase_M56"/>
</dbReference>
<evidence type="ECO:0000256" key="2">
    <source>
        <dbReference type="ARBA" id="ARBA00022692"/>
    </source>
</evidence>
<protein>
    <recommendedName>
        <fullName evidence="6">TonB C-terminal domain-containing protein</fullName>
    </recommendedName>
</protein>
<dbReference type="RefSeq" id="WP_081126943.1">
    <property type="nucleotide sequence ID" value="NZ_LDOS01000002.1"/>
</dbReference>
<feature type="transmembrane region" description="Helical" evidence="5">
    <location>
        <begin position="293"/>
        <end position="314"/>
    </location>
</feature>
<sequence>MSADMLPHALLLATPALAAWFTTSLLAVLALRRPLRALAGPRCAYALWLLPPVAMLASLAANLWPLAPLRWPALTRSVIVLAHAGSGTTAPVASLLPDWIGTLLVGLWLFGSACALLVLLGRYAALRLALRVLPGDTLARHGVEGRHARLDIRRHPAGPALLWAPRPLLLLPPDFERRFDATQRWQILHHELCHRAQGDAWWNLLAALLGALFWWHPLRPWAQRTFALDQEVACDARLFASRQPPALRSYAGTLLQAASTLPLPLGSGVSHPRQLKERIAMLAQTRRSARRRAAGTTLILILLGGAVLAAHSAVPIATRTVAGMNPPTQDISVNDKLPPRYPIDAVKKHEQGTVYLAVLVGTQGMPLSIKQVHKPGPQPAQNLVNASLQAAAKWHFKPATRNGKPVAAWIEVPIQFLIYAEQTPATQHTRKRSA</sequence>
<reference evidence="7 8" key="1">
    <citation type="submission" date="2017-02" db="EMBL/GenBank/DDBJ databases">
        <title>Whole genome sequencing of Metallibacterium scheffleri DSM 24874 (T).</title>
        <authorList>
            <person name="Kumar S."/>
            <person name="Patil P."/>
            <person name="Patil P.B."/>
        </authorList>
    </citation>
    <scope>NUCLEOTIDE SEQUENCE [LARGE SCALE GENOMIC DNA]</scope>
    <source>
        <strain evidence="7 8">DSM 24874</strain>
    </source>
</reference>
<dbReference type="AlphaFoldDB" id="A0A4S3KRP3"/>
<evidence type="ECO:0000256" key="3">
    <source>
        <dbReference type="ARBA" id="ARBA00022989"/>
    </source>
</evidence>
<keyword evidence="8" id="KW-1185">Reference proteome</keyword>
<dbReference type="GO" id="GO:0016020">
    <property type="term" value="C:membrane"/>
    <property type="evidence" value="ECO:0007669"/>
    <property type="project" value="UniProtKB-SubCell"/>
</dbReference>
<evidence type="ECO:0000313" key="7">
    <source>
        <dbReference type="EMBL" id="THD11742.1"/>
    </source>
</evidence>
<dbReference type="Proteomes" id="UP000307749">
    <property type="component" value="Unassembled WGS sequence"/>
</dbReference>
<dbReference type="InterPro" id="IPR037682">
    <property type="entry name" value="TonB_C"/>
</dbReference>
<dbReference type="Gene3D" id="3.30.1150.10">
    <property type="match status" value="1"/>
</dbReference>
<comment type="subcellular location">
    <subcellularLocation>
        <location evidence="1">Membrane</location>
        <topology evidence="1">Single-pass membrane protein</topology>
    </subcellularLocation>
</comment>